<dbReference type="SUPFAM" id="SSF52540">
    <property type="entry name" value="P-loop containing nucleoside triphosphate hydrolases"/>
    <property type="match status" value="1"/>
</dbReference>
<keyword evidence="2" id="KW-0057">Aromatic amino acid biosynthesis</keyword>
<dbReference type="GO" id="GO:0008652">
    <property type="term" value="P:amino acid biosynthetic process"/>
    <property type="evidence" value="ECO:0007669"/>
    <property type="project" value="UniProtKB-KW"/>
</dbReference>
<dbReference type="Pfam" id="PF01202">
    <property type="entry name" value="SKI"/>
    <property type="match status" value="2"/>
</dbReference>
<dbReference type="InterPro" id="IPR031322">
    <property type="entry name" value="Shikimate/glucono_kinase"/>
</dbReference>
<sequence>MILLGLSRAGKTSVGQNLAEQLGCSFYDTDELIRIRTGLTPRELYRQTGLSALHAAEAAALRECCGLNFAVGGLLPTPELQLSTVEPQLSASEPLQQPMPLPLRTDGAAENGQGTAAENGAVIAAGGGICDNAEAFAIVAAIPLRVFLYATEAVLFERLTHDALQTGYYPAFLHFLPVAQKAEAQQLFTELYVRRTELYRRSCNLIIDTTDLDCAAVAQKIVASLFCGRG</sequence>
<comment type="caution">
    <text evidence="3">The sequence shown here is derived from an EMBL/GenBank/DDBJ whole genome shotgun (WGS) entry which is preliminary data.</text>
</comment>
<dbReference type="AlphaFoldDB" id="A0AA87TH26"/>
<evidence type="ECO:0008006" key="5">
    <source>
        <dbReference type="Google" id="ProtNLM"/>
    </source>
</evidence>
<dbReference type="GO" id="GO:0004765">
    <property type="term" value="F:shikimate kinase activity"/>
    <property type="evidence" value="ECO:0007669"/>
    <property type="project" value="TreeGrafter"/>
</dbReference>
<dbReference type="PANTHER" id="PTHR21087">
    <property type="entry name" value="SHIKIMATE KINASE"/>
    <property type="match status" value="1"/>
</dbReference>
<dbReference type="PRINTS" id="PR01100">
    <property type="entry name" value="SHIKIMTKNASE"/>
</dbReference>
<dbReference type="Proteomes" id="UP000014634">
    <property type="component" value="Unassembled WGS sequence"/>
</dbReference>
<evidence type="ECO:0000256" key="2">
    <source>
        <dbReference type="ARBA" id="ARBA00023141"/>
    </source>
</evidence>
<protein>
    <recommendedName>
        <fullName evidence="5">Shikimate kinase</fullName>
    </recommendedName>
</protein>
<dbReference type="GO" id="GO:0009073">
    <property type="term" value="P:aromatic amino acid family biosynthetic process"/>
    <property type="evidence" value="ECO:0007669"/>
    <property type="project" value="UniProtKB-KW"/>
</dbReference>
<dbReference type="EMBL" id="ATFE01000003">
    <property type="protein sequence ID" value="EPF29529.1"/>
    <property type="molecule type" value="Genomic_DNA"/>
</dbReference>
<dbReference type="RefSeq" id="WP_016522228.1">
    <property type="nucleotide sequence ID" value="NZ_KE332517.1"/>
</dbReference>
<gene>
    <name evidence="3" type="ORF">HMPREF9195_00230</name>
</gene>
<dbReference type="Gene3D" id="3.40.50.300">
    <property type="entry name" value="P-loop containing nucleotide triphosphate hydrolases"/>
    <property type="match status" value="1"/>
</dbReference>
<reference evidence="3 4" key="1">
    <citation type="submission" date="2013-04" db="EMBL/GenBank/DDBJ databases">
        <title>The Genome Sequence of Treponema medium ATCC 700293.</title>
        <authorList>
            <consortium name="The Broad Institute Genomics Platform"/>
            <person name="Earl A."/>
            <person name="Ward D."/>
            <person name="Feldgarden M."/>
            <person name="Gevers D."/>
            <person name="Leonetti C."/>
            <person name="Blanton J.M."/>
            <person name="Dewhirst F.E."/>
            <person name="Izard J."/>
            <person name="Walker B."/>
            <person name="Young S."/>
            <person name="Zeng Q."/>
            <person name="Gargeya S."/>
            <person name="Fitzgerald M."/>
            <person name="Haas B."/>
            <person name="Abouelleil A."/>
            <person name="Allen A.W."/>
            <person name="Alvarado L."/>
            <person name="Arachchi H.M."/>
            <person name="Berlin A.M."/>
            <person name="Chapman S.B."/>
            <person name="Gainer-Dewar J."/>
            <person name="Goldberg J."/>
            <person name="Griggs A."/>
            <person name="Gujja S."/>
            <person name="Hansen M."/>
            <person name="Howarth C."/>
            <person name="Imamovic A."/>
            <person name="Ireland A."/>
            <person name="Larimer J."/>
            <person name="McCowan C."/>
            <person name="Murphy C."/>
            <person name="Pearson M."/>
            <person name="Poon T.W."/>
            <person name="Priest M."/>
            <person name="Roberts A."/>
            <person name="Saif S."/>
            <person name="Shea T."/>
            <person name="Sisk P."/>
            <person name="Sykes S."/>
            <person name="Wortman J."/>
            <person name="Nusbaum C."/>
            <person name="Birren B."/>
        </authorList>
    </citation>
    <scope>NUCLEOTIDE SEQUENCE [LARGE SCALE GENOMIC DNA]</scope>
    <source>
        <strain evidence="3 4">ATCC 700293</strain>
    </source>
</reference>
<proteinExistence type="predicted"/>
<evidence type="ECO:0000313" key="4">
    <source>
        <dbReference type="Proteomes" id="UP000014634"/>
    </source>
</evidence>
<dbReference type="InterPro" id="IPR027417">
    <property type="entry name" value="P-loop_NTPase"/>
</dbReference>
<accession>A0AA87TH26</accession>
<name>A0AA87TH26_TREMD</name>
<dbReference type="PANTHER" id="PTHR21087:SF16">
    <property type="entry name" value="SHIKIMATE KINASE 1, CHLOROPLASTIC"/>
    <property type="match status" value="1"/>
</dbReference>
<organism evidence="3 4">
    <name type="scientific">Treponema medium ATCC 700293</name>
    <dbReference type="NCBI Taxonomy" id="1125700"/>
    <lineage>
        <taxon>Bacteria</taxon>
        <taxon>Pseudomonadati</taxon>
        <taxon>Spirochaetota</taxon>
        <taxon>Spirochaetia</taxon>
        <taxon>Spirochaetales</taxon>
        <taxon>Treponemataceae</taxon>
        <taxon>Treponema</taxon>
    </lineage>
</organism>
<dbReference type="GO" id="GO:0005829">
    <property type="term" value="C:cytosol"/>
    <property type="evidence" value="ECO:0007669"/>
    <property type="project" value="TreeGrafter"/>
</dbReference>
<evidence type="ECO:0000313" key="3">
    <source>
        <dbReference type="EMBL" id="EPF29529.1"/>
    </source>
</evidence>
<evidence type="ECO:0000256" key="1">
    <source>
        <dbReference type="ARBA" id="ARBA00022605"/>
    </source>
</evidence>
<keyword evidence="1" id="KW-0028">Amino-acid biosynthesis</keyword>